<evidence type="ECO:0000313" key="3">
    <source>
        <dbReference type="EMBL" id="POY75081.1"/>
    </source>
</evidence>
<dbReference type="PANTHER" id="PTHR18956:SF6">
    <property type="entry name" value="HYALURONAN MEDIATED MOTILITY RECEPTOR"/>
    <property type="match status" value="1"/>
</dbReference>
<feature type="compositionally biased region" description="Basic and acidic residues" evidence="2">
    <location>
        <begin position="214"/>
        <end position="233"/>
    </location>
</feature>
<comment type="caution">
    <text evidence="3">The sequence shown here is derived from an EMBL/GenBank/DDBJ whole genome shotgun (WGS) entry which is preliminary data.</text>
</comment>
<evidence type="ECO:0000256" key="1">
    <source>
        <dbReference type="SAM" id="Coils"/>
    </source>
</evidence>
<feature type="region of interest" description="Disordered" evidence="2">
    <location>
        <begin position="640"/>
        <end position="749"/>
    </location>
</feature>
<dbReference type="OrthoDB" id="419631at2759"/>
<dbReference type="GO" id="GO:0005540">
    <property type="term" value="F:hyaluronic acid binding"/>
    <property type="evidence" value="ECO:0007669"/>
    <property type="project" value="InterPro"/>
</dbReference>
<organism evidence="3 4">
    <name type="scientific">Rhodotorula taiwanensis</name>
    <dbReference type="NCBI Taxonomy" id="741276"/>
    <lineage>
        <taxon>Eukaryota</taxon>
        <taxon>Fungi</taxon>
        <taxon>Dikarya</taxon>
        <taxon>Basidiomycota</taxon>
        <taxon>Pucciniomycotina</taxon>
        <taxon>Microbotryomycetes</taxon>
        <taxon>Sporidiobolales</taxon>
        <taxon>Sporidiobolaceae</taxon>
        <taxon>Rhodotorula</taxon>
    </lineage>
</organism>
<accession>A0A2S5BE98</accession>
<keyword evidence="1" id="KW-0175">Coiled coil</keyword>
<reference evidence="3 4" key="1">
    <citation type="journal article" date="2018" name="Front. Microbiol.">
        <title>Prospects for Fungal Bioremediation of Acidic Radioactive Waste Sites: Characterization and Genome Sequence of Rhodotorula taiwanensis MD1149.</title>
        <authorList>
            <person name="Tkavc R."/>
            <person name="Matrosova V.Y."/>
            <person name="Grichenko O.E."/>
            <person name="Gostincar C."/>
            <person name="Volpe R.P."/>
            <person name="Klimenkova P."/>
            <person name="Gaidamakova E.K."/>
            <person name="Zhou C.E."/>
            <person name="Stewart B.J."/>
            <person name="Lyman M.G."/>
            <person name="Malfatti S.A."/>
            <person name="Rubinfeld B."/>
            <person name="Courtot M."/>
            <person name="Singh J."/>
            <person name="Dalgard C.L."/>
            <person name="Hamilton T."/>
            <person name="Frey K.G."/>
            <person name="Gunde-Cimerman N."/>
            <person name="Dugan L."/>
            <person name="Daly M.J."/>
        </authorList>
    </citation>
    <scope>NUCLEOTIDE SEQUENCE [LARGE SCALE GENOMIC DNA]</scope>
    <source>
        <strain evidence="3 4">MD1149</strain>
    </source>
</reference>
<feature type="compositionally biased region" description="Polar residues" evidence="2">
    <location>
        <begin position="662"/>
        <end position="673"/>
    </location>
</feature>
<evidence type="ECO:0000313" key="4">
    <source>
        <dbReference type="Proteomes" id="UP000237144"/>
    </source>
</evidence>
<feature type="compositionally biased region" description="Pro residues" evidence="2">
    <location>
        <begin position="10"/>
        <end position="21"/>
    </location>
</feature>
<feature type="region of interest" description="Disordered" evidence="2">
    <location>
        <begin position="214"/>
        <end position="235"/>
    </location>
</feature>
<feature type="compositionally biased region" description="Low complexity" evidence="2">
    <location>
        <begin position="688"/>
        <end position="700"/>
    </location>
</feature>
<name>A0A2S5BE98_9BASI</name>
<feature type="compositionally biased region" description="Basic and acidic residues" evidence="2">
    <location>
        <begin position="730"/>
        <end position="741"/>
    </location>
</feature>
<dbReference type="AlphaFoldDB" id="A0A2S5BE98"/>
<protein>
    <recommendedName>
        <fullName evidence="5">Hyaluronan-mediated motility receptor C-terminal domain-containing protein</fullName>
    </recommendedName>
</protein>
<dbReference type="PANTHER" id="PTHR18956">
    <property type="entry name" value="HYALURONAN MEDIATED MOTILITY RECEPTOR"/>
    <property type="match status" value="1"/>
</dbReference>
<evidence type="ECO:0000256" key="2">
    <source>
        <dbReference type="SAM" id="MobiDB-lite"/>
    </source>
</evidence>
<gene>
    <name evidence="3" type="ORF">BMF94_1710</name>
</gene>
<dbReference type="InterPro" id="IPR026203">
    <property type="entry name" value="IHABP"/>
</dbReference>
<sequence length="749" mass="82373">MQFPRAKRFPTPPPDTVPPPGAYDVPAHSPLQPYKKAAMLERANRFTSDPNKPDTFGLYNPDGAPADNKENWPKSSRSGGAPGDRERHKRDLEEQRLRLTAAHDKDLAKLAAKLTKLESAKADWKRDRDESTKERDGLKSEIRHLTSKLGKTTALLEKHQAVLPSLQSKLEAMSASHAASAARKDSELATVRGRLAELDRRFLAEVERREQVKDERDEWERRARRERQGREEAATAAGEAVRLARTEALNVADQLRVDLNSARSAALKLDRQLADRRAQVETLAAYASGLEAQLASADEERLRSERDVRFVVIEAWHAERDLNSCEGREVEKEWRQRARADAREMDGLRSEVRLWEKEEEILGQWSDDTLAWEEAKDRAARAERSAAKKALQATEAELDLAVNTEIPRLEGLLAASESALSTTRDDLSSAQETISSLETDLAEIQQRLVDETDRLEGEVEEHKRLHGETRKELEKERAEKRRVVGILAQTRASEGALKDEVDSLNREVTTLTPLLAQNDALQQTIDHLARLNAASEAEAQQLIAQNSELVGHSNQGQKIRHVAMIREELAESRKKHLATLSSLNAAQQKISSLEAELDSYRAVPSSTGAPPSRARVTRPAMDDAYASTSATPAVVVSAPSSSAQTLSAPGPAITAPRRASLVRSTNPSMSNDASPAVTFADDPPLLPPQLAKSQPASLAPPQQPRMGTKSVGANAVPAGPVSGGRRAGGARRESMGVKMEGRMSVSELF</sequence>
<feature type="coiled-coil region" evidence="1">
    <location>
        <begin position="420"/>
        <end position="545"/>
    </location>
</feature>
<feature type="compositionally biased region" description="Basic and acidic residues" evidence="2">
    <location>
        <begin position="83"/>
        <end position="100"/>
    </location>
</feature>
<evidence type="ECO:0008006" key="5">
    <source>
        <dbReference type="Google" id="ProtNLM"/>
    </source>
</evidence>
<feature type="region of interest" description="Disordered" evidence="2">
    <location>
        <begin position="119"/>
        <end position="139"/>
    </location>
</feature>
<dbReference type="EMBL" id="PJQD01000019">
    <property type="protein sequence ID" value="POY75081.1"/>
    <property type="molecule type" value="Genomic_DNA"/>
</dbReference>
<keyword evidence="4" id="KW-1185">Reference proteome</keyword>
<feature type="region of interest" description="Disordered" evidence="2">
    <location>
        <begin position="42"/>
        <end position="100"/>
    </location>
</feature>
<proteinExistence type="predicted"/>
<dbReference type="STRING" id="741276.A0A2S5BE98"/>
<dbReference type="Proteomes" id="UP000237144">
    <property type="component" value="Unassembled WGS sequence"/>
</dbReference>
<feature type="region of interest" description="Disordered" evidence="2">
    <location>
        <begin position="1"/>
        <end position="30"/>
    </location>
</feature>